<keyword evidence="1" id="KW-0479">Metal-binding</keyword>
<dbReference type="InterPro" id="IPR036864">
    <property type="entry name" value="Zn2-C6_fun-type_DNA-bd_sf"/>
</dbReference>
<reference evidence="5" key="1">
    <citation type="submission" date="2016-02" db="EMBL/GenBank/DDBJ databases">
        <title>Draft genome sequence of Microdochium bolleyi, a fungal endophyte of beachgrass.</title>
        <authorList>
            <consortium name="DOE Joint Genome Institute"/>
            <person name="David A.S."/>
            <person name="May G."/>
            <person name="Haridas S."/>
            <person name="Lim J."/>
            <person name="Wang M."/>
            <person name="Labutti K."/>
            <person name="Lipzen A."/>
            <person name="Barry K."/>
            <person name="Grigoriev I.V."/>
        </authorList>
    </citation>
    <scope>NUCLEOTIDE SEQUENCE [LARGE SCALE GENOMIC DNA]</scope>
    <source>
        <strain evidence="5">J235TASD1</strain>
    </source>
</reference>
<dbReference type="CDD" id="cd12148">
    <property type="entry name" value="fungal_TF_MHR"/>
    <property type="match status" value="1"/>
</dbReference>
<dbReference type="GO" id="GO:0008270">
    <property type="term" value="F:zinc ion binding"/>
    <property type="evidence" value="ECO:0007669"/>
    <property type="project" value="InterPro"/>
</dbReference>
<dbReference type="Pfam" id="PF04082">
    <property type="entry name" value="Fungal_trans"/>
    <property type="match status" value="1"/>
</dbReference>
<keyword evidence="2" id="KW-0539">Nucleus</keyword>
<dbReference type="InParanoid" id="A0A136JCN9"/>
<dbReference type="AlphaFoldDB" id="A0A136JCN9"/>
<evidence type="ECO:0000313" key="4">
    <source>
        <dbReference type="EMBL" id="KXJ94923.1"/>
    </source>
</evidence>
<dbReference type="PROSITE" id="PS00463">
    <property type="entry name" value="ZN2_CY6_FUNGAL_1"/>
    <property type="match status" value="1"/>
</dbReference>
<dbReference type="OrthoDB" id="2123952at2759"/>
<dbReference type="STRING" id="196109.A0A136JCN9"/>
<dbReference type="SUPFAM" id="SSF57701">
    <property type="entry name" value="Zn2/Cys6 DNA-binding domain"/>
    <property type="match status" value="1"/>
</dbReference>
<organism evidence="4 5">
    <name type="scientific">Microdochium bolleyi</name>
    <dbReference type="NCBI Taxonomy" id="196109"/>
    <lineage>
        <taxon>Eukaryota</taxon>
        <taxon>Fungi</taxon>
        <taxon>Dikarya</taxon>
        <taxon>Ascomycota</taxon>
        <taxon>Pezizomycotina</taxon>
        <taxon>Sordariomycetes</taxon>
        <taxon>Xylariomycetidae</taxon>
        <taxon>Xylariales</taxon>
        <taxon>Microdochiaceae</taxon>
        <taxon>Microdochium</taxon>
    </lineage>
</organism>
<evidence type="ECO:0000256" key="1">
    <source>
        <dbReference type="ARBA" id="ARBA00022723"/>
    </source>
</evidence>
<keyword evidence="5" id="KW-1185">Reference proteome</keyword>
<dbReference type="Proteomes" id="UP000070501">
    <property type="component" value="Unassembled WGS sequence"/>
</dbReference>
<dbReference type="PROSITE" id="PS50048">
    <property type="entry name" value="ZN2_CY6_FUNGAL_2"/>
    <property type="match status" value="1"/>
</dbReference>
<dbReference type="SMART" id="SM00906">
    <property type="entry name" value="Fungal_trans"/>
    <property type="match status" value="1"/>
</dbReference>
<gene>
    <name evidence="4" type="ORF">Micbo1qcDRAFT_221429</name>
</gene>
<protein>
    <submittedName>
        <fullName evidence="4">Fungal-specific transcription factor domain-domain-containing protein</fullName>
    </submittedName>
</protein>
<evidence type="ECO:0000313" key="5">
    <source>
        <dbReference type="Proteomes" id="UP000070501"/>
    </source>
</evidence>
<dbReference type="Pfam" id="PF00172">
    <property type="entry name" value="Zn_clus"/>
    <property type="match status" value="1"/>
</dbReference>
<dbReference type="InterPro" id="IPR050987">
    <property type="entry name" value="AtrR-like"/>
</dbReference>
<dbReference type="GO" id="GO:0003677">
    <property type="term" value="F:DNA binding"/>
    <property type="evidence" value="ECO:0007669"/>
    <property type="project" value="InterPro"/>
</dbReference>
<dbReference type="InterPro" id="IPR007219">
    <property type="entry name" value="XnlR_reg_dom"/>
</dbReference>
<evidence type="ECO:0000256" key="2">
    <source>
        <dbReference type="ARBA" id="ARBA00023242"/>
    </source>
</evidence>
<evidence type="ECO:0000259" key="3">
    <source>
        <dbReference type="PROSITE" id="PS50048"/>
    </source>
</evidence>
<dbReference type="Gene3D" id="4.10.240.10">
    <property type="entry name" value="Zn(2)-C6 fungal-type DNA-binding domain"/>
    <property type="match status" value="1"/>
</dbReference>
<dbReference type="SMART" id="SM00066">
    <property type="entry name" value="GAL4"/>
    <property type="match status" value="1"/>
</dbReference>
<proteinExistence type="predicted"/>
<dbReference type="PANTHER" id="PTHR46910">
    <property type="entry name" value="TRANSCRIPTION FACTOR PDR1"/>
    <property type="match status" value="1"/>
</dbReference>
<accession>A0A136JCN9</accession>
<dbReference type="GO" id="GO:0006351">
    <property type="term" value="P:DNA-templated transcription"/>
    <property type="evidence" value="ECO:0007669"/>
    <property type="project" value="InterPro"/>
</dbReference>
<dbReference type="InterPro" id="IPR001138">
    <property type="entry name" value="Zn2Cys6_DnaBD"/>
</dbReference>
<name>A0A136JCN9_9PEZI</name>
<dbReference type="EMBL" id="KQ964247">
    <property type="protein sequence ID" value="KXJ94923.1"/>
    <property type="molecule type" value="Genomic_DNA"/>
</dbReference>
<feature type="domain" description="Zn(2)-C6 fungal-type" evidence="3">
    <location>
        <begin position="6"/>
        <end position="36"/>
    </location>
</feature>
<dbReference type="CDD" id="cd00067">
    <property type="entry name" value="GAL4"/>
    <property type="match status" value="1"/>
</dbReference>
<dbReference type="PANTHER" id="PTHR46910:SF25">
    <property type="entry name" value="ABC-TRANSPORTER-REGULATING TRANSCRIPTION FACTOR"/>
    <property type="match status" value="1"/>
</dbReference>
<dbReference type="GO" id="GO:0000981">
    <property type="term" value="F:DNA-binding transcription factor activity, RNA polymerase II-specific"/>
    <property type="evidence" value="ECO:0007669"/>
    <property type="project" value="InterPro"/>
</dbReference>
<sequence>MGKRKSCDLCTLKKIKCDGLSPSCSRCLALDAKCSWTPGIHRRVRGPPQPRKPLVALSRPQALVQLEQRLAEVEGEVLRLRAAAAAATATFSAPTPACTLSDGSPAEPVGLPMSNLLWASSRGDLVGSLDNMILDMPPREEIQPMVDSYFRNFNTYLPLFEHASIVQMLRDWYCDHSAYRSEVAWATINVIVALGLQRLPKQLGHSSEEMERSYIANVQSVLQRLVMRTEDLGGLQVLLGLSFYIQQSSDPTPAQFLSAAAVKLAYRTGLHVAKNDYTKSPQIAAERNRLFWLVFILDRDMSMASGDPYMLREHDRCMSLPCVIDTPSRGPASHPEDTSYFSQRVGLAHIQGEVYDKLFSVYVRDLTSEQMTANAEVVWDMVHAWSAALSKCFRPENQPLHAKVPADEVFVLLYFTYFRIICKALRIHSHNTQWMRCLIDYSSRWSLEFDPAAEPAASPLPSHWDEIVDAARTCMALFHQSHATAVCQTEEVRCTYVAALVILVGHRLTVMEHQQYYQLASDHELIAQGIARLRLLPDDSSITRKYELYRTIASACQELKGRADSAEAAFGYLVLQHSGDALGAWDSLAHESQGGVALSLGWEEYLA</sequence>